<evidence type="ECO:0000313" key="4">
    <source>
        <dbReference type="Proteomes" id="UP000886829"/>
    </source>
</evidence>
<keyword evidence="2" id="KW-0732">Signal</keyword>
<feature type="compositionally biased region" description="Basic and acidic residues" evidence="1">
    <location>
        <begin position="25"/>
        <end position="35"/>
    </location>
</feature>
<feature type="signal peptide" evidence="2">
    <location>
        <begin position="1"/>
        <end position="20"/>
    </location>
</feature>
<name>A0A9D2B0R6_9GAMM</name>
<feature type="region of interest" description="Disordered" evidence="1">
    <location>
        <begin position="24"/>
        <end position="69"/>
    </location>
</feature>
<evidence type="ECO:0000256" key="2">
    <source>
        <dbReference type="SAM" id="SignalP"/>
    </source>
</evidence>
<dbReference type="Proteomes" id="UP000886829">
    <property type="component" value="Unassembled WGS sequence"/>
</dbReference>
<evidence type="ECO:0000313" key="3">
    <source>
        <dbReference type="EMBL" id="HIX56214.1"/>
    </source>
</evidence>
<evidence type="ECO:0008006" key="5">
    <source>
        <dbReference type="Google" id="ProtNLM"/>
    </source>
</evidence>
<protein>
    <recommendedName>
        <fullName evidence="5">Lipoprotein</fullName>
    </recommendedName>
</protein>
<organism evidence="3 4">
    <name type="scientific">Candidatus Anaerobiospirillum pullistercoris</name>
    <dbReference type="NCBI Taxonomy" id="2838452"/>
    <lineage>
        <taxon>Bacteria</taxon>
        <taxon>Pseudomonadati</taxon>
        <taxon>Pseudomonadota</taxon>
        <taxon>Gammaproteobacteria</taxon>
        <taxon>Aeromonadales</taxon>
        <taxon>Succinivibrionaceae</taxon>
        <taxon>Anaerobiospirillum</taxon>
    </lineage>
</organism>
<reference evidence="3" key="2">
    <citation type="submission" date="2021-04" db="EMBL/GenBank/DDBJ databases">
        <authorList>
            <person name="Gilroy R."/>
        </authorList>
    </citation>
    <scope>NUCLEOTIDE SEQUENCE</scope>
    <source>
        <strain evidence="3">USASDec5-558</strain>
    </source>
</reference>
<feature type="chain" id="PRO_5039247455" description="Lipoprotein" evidence="2">
    <location>
        <begin position="21"/>
        <end position="69"/>
    </location>
</feature>
<sequence length="69" mass="7551">MRRLIVLCAALLCSVSLVSACAPIHHPDPPHREVRPAPPSGHHVGRPAPPPAYHGDFGPHRPAPRPHRW</sequence>
<proteinExistence type="predicted"/>
<evidence type="ECO:0000256" key="1">
    <source>
        <dbReference type="SAM" id="MobiDB-lite"/>
    </source>
</evidence>
<dbReference type="AlphaFoldDB" id="A0A9D2B0R6"/>
<reference evidence="3" key="1">
    <citation type="journal article" date="2021" name="PeerJ">
        <title>Extensive microbial diversity within the chicken gut microbiome revealed by metagenomics and culture.</title>
        <authorList>
            <person name="Gilroy R."/>
            <person name="Ravi A."/>
            <person name="Getino M."/>
            <person name="Pursley I."/>
            <person name="Horton D.L."/>
            <person name="Alikhan N.F."/>
            <person name="Baker D."/>
            <person name="Gharbi K."/>
            <person name="Hall N."/>
            <person name="Watson M."/>
            <person name="Adriaenssens E.M."/>
            <person name="Foster-Nyarko E."/>
            <person name="Jarju S."/>
            <person name="Secka A."/>
            <person name="Antonio M."/>
            <person name="Oren A."/>
            <person name="Chaudhuri R.R."/>
            <person name="La Ragione R."/>
            <person name="Hildebrand F."/>
            <person name="Pallen M.J."/>
        </authorList>
    </citation>
    <scope>NUCLEOTIDE SEQUENCE</scope>
    <source>
        <strain evidence="3">USASDec5-558</strain>
    </source>
</reference>
<comment type="caution">
    <text evidence="3">The sequence shown here is derived from an EMBL/GenBank/DDBJ whole genome shotgun (WGS) entry which is preliminary data.</text>
</comment>
<dbReference type="EMBL" id="DXEV01000036">
    <property type="protein sequence ID" value="HIX56214.1"/>
    <property type="molecule type" value="Genomic_DNA"/>
</dbReference>
<accession>A0A9D2B0R6</accession>
<dbReference type="PROSITE" id="PS51257">
    <property type="entry name" value="PROKAR_LIPOPROTEIN"/>
    <property type="match status" value="1"/>
</dbReference>
<gene>
    <name evidence="3" type="ORF">H9850_01925</name>
</gene>